<dbReference type="EMBL" id="AJIL01000013">
    <property type="protein sequence ID" value="KNF04290.1"/>
    <property type="molecule type" value="Genomic_DNA"/>
</dbReference>
<dbReference type="AlphaFoldDB" id="A0A0L0VZ37"/>
<gene>
    <name evidence="2" type="ORF">PSTG_02632</name>
</gene>
<sequence>MEFIRLITLFSCLILCPALTFARCHFKNYGPTNKTALATCIPRLRPHRVDGSNCGNAKWFLSEIAWSSTEDCYNLCTSCLSSGISAGASEVSCLERQLFAVCHVGYY</sequence>
<keyword evidence="1" id="KW-0732">Signal</keyword>
<evidence type="ECO:0000313" key="3">
    <source>
        <dbReference type="Proteomes" id="UP000054564"/>
    </source>
</evidence>
<feature type="chain" id="PRO_5005550787" evidence="1">
    <location>
        <begin position="23"/>
        <end position="107"/>
    </location>
</feature>
<reference evidence="3" key="1">
    <citation type="submission" date="2014-03" db="EMBL/GenBank/DDBJ databases">
        <title>The Genome Sequence of Puccinia striiformis f. sp. tritici PST-78.</title>
        <authorList>
            <consortium name="The Broad Institute Genome Sequencing Platform"/>
            <person name="Cuomo C."/>
            <person name="Hulbert S."/>
            <person name="Chen X."/>
            <person name="Walker B."/>
            <person name="Young S.K."/>
            <person name="Zeng Q."/>
            <person name="Gargeya S."/>
            <person name="Fitzgerald M."/>
            <person name="Haas B."/>
            <person name="Abouelleil A."/>
            <person name="Alvarado L."/>
            <person name="Arachchi H.M."/>
            <person name="Berlin A.M."/>
            <person name="Chapman S.B."/>
            <person name="Goldberg J."/>
            <person name="Griggs A."/>
            <person name="Gujja S."/>
            <person name="Hansen M."/>
            <person name="Howarth C."/>
            <person name="Imamovic A."/>
            <person name="Larimer J."/>
            <person name="McCowan C."/>
            <person name="Montmayeur A."/>
            <person name="Murphy C."/>
            <person name="Neiman D."/>
            <person name="Pearson M."/>
            <person name="Priest M."/>
            <person name="Roberts A."/>
            <person name="Saif S."/>
            <person name="Shea T."/>
            <person name="Sisk P."/>
            <person name="Sykes S."/>
            <person name="Wortman J."/>
            <person name="Nusbaum C."/>
            <person name="Birren B."/>
        </authorList>
    </citation>
    <scope>NUCLEOTIDE SEQUENCE [LARGE SCALE GENOMIC DNA]</scope>
    <source>
        <strain evidence="3">race PST-78</strain>
    </source>
</reference>
<keyword evidence="3" id="KW-1185">Reference proteome</keyword>
<proteinExistence type="predicted"/>
<evidence type="ECO:0000313" key="2">
    <source>
        <dbReference type="EMBL" id="KNF04290.1"/>
    </source>
</evidence>
<name>A0A0L0VZ37_9BASI</name>
<organism evidence="2 3">
    <name type="scientific">Puccinia striiformis f. sp. tritici PST-78</name>
    <dbReference type="NCBI Taxonomy" id="1165861"/>
    <lineage>
        <taxon>Eukaryota</taxon>
        <taxon>Fungi</taxon>
        <taxon>Dikarya</taxon>
        <taxon>Basidiomycota</taxon>
        <taxon>Pucciniomycotina</taxon>
        <taxon>Pucciniomycetes</taxon>
        <taxon>Pucciniales</taxon>
        <taxon>Pucciniaceae</taxon>
        <taxon>Puccinia</taxon>
    </lineage>
</organism>
<comment type="caution">
    <text evidence="2">The sequence shown here is derived from an EMBL/GenBank/DDBJ whole genome shotgun (WGS) entry which is preliminary data.</text>
</comment>
<feature type="signal peptide" evidence="1">
    <location>
        <begin position="1"/>
        <end position="22"/>
    </location>
</feature>
<evidence type="ECO:0000256" key="1">
    <source>
        <dbReference type="SAM" id="SignalP"/>
    </source>
</evidence>
<dbReference type="OrthoDB" id="2495679at2759"/>
<protein>
    <submittedName>
        <fullName evidence="2">Uncharacterized protein</fullName>
    </submittedName>
</protein>
<dbReference type="Proteomes" id="UP000054564">
    <property type="component" value="Unassembled WGS sequence"/>
</dbReference>
<accession>A0A0L0VZ37</accession>